<gene>
    <name evidence="1" type="ORF">SAMN04489860_2294</name>
</gene>
<dbReference type="Proteomes" id="UP000185663">
    <property type="component" value="Chromosome I"/>
</dbReference>
<sequence length="100" mass="10798">MEILPRRTPPTPPSLGQVVEHARILRGAGDLAGTARLLDDAFAVEARGSEPMRRRALLLRAQVAFEMHDDAAAARFLDTADALRPLADALAALDATDSRR</sequence>
<dbReference type="STRING" id="545619.SAMN04489860_2294"/>
<name>A0A1H1UTP7_9CELL</name>
<dbReference type="AlphaFoldDB" id="A0A1H1UTP7"/>
<evidence type="ECO:0000313" key="2">
    <source>
        <dbReference type="Proteomes" id="UP000185663"/>
    </source>
</evidence>
<organism evidence="1 2">
    <name type="scientific">Paraoerskovia marina</name>
    <dbReference type="NCBI Taxonomy" id="545619"/>
    <lineage>
        <taxon>Bacteria</taxon>
        <taxon>Bacillati</taxon>
        <taxon>Actinomycetota</taxon>
        <taxon>Actinomycetes</taxon>
        <taxon>Micrococcales</taxon>
        <taxon>Cellulomonadaceae</taxon>
        <taxon>Paraoerskovia</taxon>
    </lineage>
</organism>
<proteinExistence type="predicted"/>
<evidence type="ECO:0008006" key="3">
    <source>
        <dbReference type="Google" id="ProtNLM"/>
    </source>
</evidence>
<keyword evidence="2" id="KW-1185">Reference proteome</keyword>
<accession>A0A1H1UTP7</accession>
<dbReference type="eggNOG" id="ENOG50341JW">
    <property type="taxonomic scope" value="Bacteria"/>
</dbReference>
<dbReference type="EMBL" id="LT629776">
    <property type="protein sequence ID" value="SDS75857.1"/>
    <property type="molecule type" value="Genomic_DNA"/>
</dbReference>
<evidence type="ECO:0000313" key="1">
    <source>
        <dbReference type="EMBL" id="SDS75857.1"/>
    </source>
</evidence>
<dbReference type="RefSeq" id="WP_083372576.1">
    <property type="nucleotide sequence ID" value="NZ_LT629776.1"/>
</dbReference>
<reference evidence="1 2" key="1">
    <citation type="submission" date="2016-10" db="EMBL/GenBank/DDBJ databases">
        <authorList>
            <person name="de Groot N.N."/>
        </authorList>
    </citation>
    <scope>NUCLEOTIDE SEQUENCE [LARGE SCALE GENOMIC DNA]</scope>
    <source>
        <strain evidence="1 2">DSM 22126</strain>
    </source>
</reference>
<protein>
    <recommendedName>
        <fullName evidence="3">Tetratricopeptide repeat-containing protein</fullName>
    </recommendedName>
</protein>
<dbReference type="OrthoDB" id="5147202at2"/>